<dbReference type="EMBL" id="CP014862">
    <property type="protein sequence ID" value="ASJ01925.1"/>
    <property type="molecule type" value="Genomic_DNA"/>
</dbReference>
<dbReference type="KEGG" id="tprf:A3L09_00935"/>
<feature type="compositionally biased region" description="Low complexity" evidence="1">
    <location>
        <begin position="26"/>
        <end position="45"/>
    </location>
</feature>
<gene>
    <name evidence="2" type="ORF">A3L09_00935</name>
</gene>
<dbReference type="GeneID" id="33318931"/>
<evidence type="ECO:0008006" key="4">
    <source>
        <dbReference type="Google" id="ProtNLM"/>
    </source>
</evidence>
<name>A0A2Z2MBJ7_THEPR</name>
<dbReference type="AlphaFoldDB" id="A0A2Z2MBJ7"/>
<feature type="region of interest" description="Disordered" evidence="1">
    <location>
        <begin position="23"/>
        <end position="45"/>
    </location>
</feature>
<dbReference type="RefSeq" id="WP_088857195.1">
    <property type="nucleotide sequence ID" value="NZ_CP014862.1"/>
</dbReference>
<evidence type="ECO:0000256" key="1">
    <source>
        <dbReference type="SAM" id="MobiDB-lite"/>
    </source>
</evidence>
<evidence type="ECO:0000313" key="3">
    <source>
        <dbReference type="Proteomes" id="UP000250179"/>
    </source>
</evidence>
<dbReference type="Proteomes" id="UP000250179">
    <property type="component" value="Chromosome"/>
</dbReference>
<organism evidence="2 3">
    <name type="scientific">Thermococcus profundus</name>
    <dbReference type="NCBI Taxonomy" id="49899"/>
    <lineage>
        <taxon>Archaea</taxon>
        <taxon>Methanobacteriati</taxon>
        <taxon>Methanobacteriota</taxon>
        <taxon>Thermococci</taxon>
        <taxon>Thermococcales</taxon>
        <taxon>Thermococcaceae</taxon>
        <taxon>Thermococcus</taxon>
    </lineage>
</organism>
<dbReference type="Gene3D" id="2.60.40.2970">
    <property type="match status" value="1"/>
</dbReference>
<protein>
    <recommendedName>
        <fullName evidence="4">Intracellular proteinase inhibitor BsuPI domain-containing protein</fullName>
    </recommendedName>
</protein>
<evidence type="ECO:0000313" key="2">
    <source>
        <dbReference type="EMBL" id="ASJ01925.1"/>
    </source>
</evidence>
<sequence>MKKKALAAFIIILAVLSSGCIEEKGTSPTTSSTENTSSMTTSSSGGITFPEDASPFGNLSLELKAPDCASGWFKVTVVITNVGNNTVLVLKPISMITLHFKLYDENGSELEYRGPEPTYLPLKDQDVAVLKAGDSLEKTFTLNTQFWTTENGTYTLLVLYDTRDVKVDTSKPVWRGRLEAEANVTLGECG</sequence>
<reference evidence="2 3" key="1">
    <citation type="submission" date="2016-03" db="EMBL/GenBank/DDBJ databases">
        <title>Complete genome sequence of Thermococcus profundus strain DT5432.</title>
        <authorList>
            <person name="Oger P.M."/>
        </authorList>
    </citation>
    <scope>NUCLEOTIDE SEQUENCE [LARGE SCALE GENOMIC DNA]</scope>
    <source>
        <strain evidence="2 3">DT 5432</strain>
    </source>
</reference>
<keyword evidence="3" id="KW-1185">Reference proteome</keyword>
<dbReference type="PROSITE" id="PS51257">
    <property type="entry name" value="PROKAR_LIPOPROTEIN"/>
    <property type="match status" value="1"/>
</dbReference>
<accession>A0A2Z2MBJ7</accession>
<proteinExistence type="predicted"/>
<dbReference type="OrthoDB" id="85865at2157"/>